<dbReference type="RefSeq" id="WP_169394394.1">
    <property type="nucleotide sequence ID" value="NZ_BAAAJH010000003.1"/>
</dbReference>
<feature type="domain" description="HTH luxR-type" evidence="2">
    <location>
        <begin position="157"/>
        <end position="222"/>
    </location>
</feature>
<dbReference type="InterPro" id="IPR039420">
    <property type="entry name" value="WalR-like"/>
</dbReference>
<dbReference type="Pfam" id="PF00196">
    <property type="entry name" value="GerE"/>
    <property type="match status" value="1"/>
</dbReference>
<dbReference type="SMART" id="SM00421">
    <property type="entry name" value="HTH_LUXR"/>
    <property type="match status" value="1"/>
</dbReference>
<dbReference type="PROSITE" id="PS00622">
    <property type="entry name" value="HTH_LUXR_1"/>
    <property type="match status" value="1"/>
</dbReference>
<comment type="caution">
    <text evidence="3">The sequence shown here is derived from an EMBL/GenBank/DDBJ whole genome shotgun (WGS) entry which is preliminary data.</text>
</comment>
<dbReference type="PRINTS" id="PR00038">
    <property type="entry name" value="HTHLUXR"/>
</dbReference>
<dbReference type="SUPFAM" id="SSF52172">
    <property type="entry name" value="CheY-like"/>
    <property type="match status" value="1"/>
</dbReference>
<dbReference type="SUPFAM" id="SSF46894">
    <property type="entry name" value="C-terminal effector domain of the bipartite response regulators"/>
    <property type="match status" value="1"/>
</dbReference>
<dbReference type="PANTHER" id="PTHR43214">
    <property type="entry name" value="TWO-COMPONENT RESPONSE REGULATOR"/>
    <property type="match status" value="1"/>
</dbReference>
<dbReference type="PROSITE" id="PS50043">
    <property type="entry name" value="HTH_LUXR_2"/>
    <property type="match status" value="1"/>
</dbReference>
<proteinExistence type="predicted"/>
<dbReference type="PANTHER" id="PTHR43214:SF43">
    <property type="entry name" value="TWO-COMPONENT RESPONSE REGULATOR"/>
    <property type="match status" value="1"/>
</dbReference>
<reference evidence="3 4" key="1">
    <citation type="submission" date="2020-04" db="EMBL/GenBank/DDBJ databases">
        <authorList>
            <person name="Klaysubun C."/>
            <person name="Duangmal K."/>
            <person name="Lipun K."/>
        </authorList>
    </citation>
    <scope>NUCLEOTIDE SEQUENCE [LARGE SCALE GENOMIC DNA]</scope>
    <source>
        <strain evidence="3 4">JCM 11839</strain>
    </source>
</reference>
<keyword evidence="1" id="KW-0238">DNA-binding</keyword>
<protein>
    <submittedName>
        <fullName evidence="3">Response regulator transcription factor</fullName>
    </submittedName>
</protein>
<evidence type="ECO:0000259" key="2">
    <source>
        <dbReference type="PROSITE" id="PS50043"/>
    </source>
</evidence>
<dbReference type="InterPro" id="IPR000792">
    <property type="entry name" value="Tscrpt_reg_LuxR_C"/>
</dbReference>
<dbReference type="CDD" id="cd06170">
    <property type="entry name" value="LuxR_C_like"/>
    <property type="match status" value="1"/>
</dbReference>
<evidence type="ECO:0000313" key="4">
    <source>
        <dbReference type="Proteomes" id="UP001296706"/>
    </source>
</evidence>
<dbReference type="Gene3D" id="3.40.50.2300">
    <property type="match status" value="1"/>
</dbReference>
<dbReference type="EMBL" id="JAAXKY010000007">
    <property type="protein sequence ID" value="NMH76316.1"/>
    <property type="molecule type" value="Genomic_DNA"/>
</dbReference>
<evidence type="ECO:0000256" key="1">
    <source>
        <dbReference type="ARBA" id="ARBA00023125"/>
    </source>
</evidence>
<organism evidence="3 4">
    <name type="scientific">Pseudonocardia xinjiangensis</name>
    <dbReference type="NCBI Taxonomy" id="75289"/>
    <lineage>
        <taxon>Bacteria</taxon>
        <taxon>Bacillati</taxon>
        <taxon>Actinomycetota</taxon>
        <taxon>Actinomycetes</taxon>
        <taxon>Pseudonocardiales</taxon>
        <taxon>Pseudonocardiaceae</taxon>
        <taxon>Pseudonocardia</taxon>
    </lineage>
</organism>
<gene>
    <name evidence="3" type="ORF">HF577_04235</name>
</gene>
<dbReference type="InterPro" id="IPR011006">
    <property type="entry name" value="CheY-like_superfamily"/>
</dbReference>
<sequence>MIVGAADGRAGSEEEAGRPATAVLVGEFTGGAYPASVLARCGVELLGTVGPRDAVQLVFGLRPQVVVVDLAEGRAALAVIGSVTAAVPQAAVLTLTATPDHAAVLAAVQAGSTSHLVAPASAEELADAVRRTAAGHAVFSPGLADVVLDEVGRPVDPQEGARRLTEREADVLRLVVDGLTARQIATRLVLSPRTVENHVQNVLRKLRLRSRAALVRYAIENGLA</sequence>
<dbReference type="Proteomes" id="UP001296706">
    <property type="component" value="Unassembled WGS sequence"/>
</dbReference>
<dbReference type="InterPro" id="IPR016032">
    <property type="entry name" value="Sig_transdc_resp-reg_C-effctor"/>
</dbReference>
<accession>A0ABX1RB06</accession>
<name>A0ABX1RB06_9PSEU</name>
<keyword evidence="4" id="KW-1185">Reference proteome</keyword>
<evidence type="ECO:0000313" key="3">
    <source>
        <dbReference type="EMBL" id="NMH76316.1"/>
    </source>
</evidence>